<reference evidence="2 4" key="1">
    <citation type="journal article" date="2011" name="Nature">
        <title>The Medicago genome provides insight into the evolution of rhizobial symbioses.</title>
        <authorList>
            <person name="Young N.D."/>
            <person name="Debelle F."/>
            <person name="Oldroyd G.E."/>
            <person name="Geurts R."/>
            <person name="Cannon S.B."/>
            <person name="Udvardi M.K."/>
            <person name="Benedito V.A."/>
            <person name="Mayer K.F."/>
            <person name="Gouzy J."/>
            <person name="Schoof H."/>
            <person name="Van de Peer Y."/>
            <person name="Proost S."/>
            <person name="Cook D.R."/>
            <person name="Meyers B.C."/>
            <person name="Spannagl M."/>
            <person name="Cheung F."/>
            <person name="De Mita S."/>
            <person name="Krishnakumar V."/>
            <person name="Gundlach H."/>
            <person name="Zhou S."/>
            <person name="Mudge J."/>
            <person name="Bharti A.K."/>
            <person name="Murray J.D."/>
            <person name="Naoumkina M.A."/>
            <person name="Rosen B."/>
            <person name="Silverstein K.A."/>
            <person name="Tang H."/>
            <person name="Rombauts S."/>
            <person name="Zhao P.X."/>
            <person name="Zhou P."/>
            <person name="Barbe V."/>
            <person name="Bardou P."/>
            <person name="Bechner M."/>
            <person name="Bellec A."/>
            <person name="Berger A."/>
            <person name="Berges H."/>
            <person name="Bidwell S."/>
            <person name="Bisseling T."/>
            <person name="Choisne N."/>
            <person name="Couloux A."/>
            <person name="Denny R."/>
            <person name="Deshpande S."/>
            <person name="Dai X."/>
            <person name="Doyle J.J."/>
            <person name="Dudez A.M."/>
            <person name="Farmer A.D."/>
            <person name="Fouteau S."/>
            <person name="Franken C."/>
            <person name="Gibelin C."/>
            <person name="Gish J."/>
            <person name="Goldstein S."/>
            <person name="Gonzalez A.J."/>
            <person name="Green P.J."/>
            <person name="Hallab A."/>
            <person name="Hartog M."/>
            <person name="Hua A."/>
            <person name="Humphray S.J."/>
            <person name="Jeong D.H."/>
            <person name="Jing Y."/>
            <person name="Jocker A."/>
            <person name="Kenton S.M."/>
            <person name="Kim D.J."/>
            <person name="Klee K."/>
            <person name="Lai H."/>
            <person name="Lang C."/>
            <person name="Lin S."/>
            <person name="Macmil S.L."/>
            <person name="Magdelenat G."/>
            <person name="Matthews L."/>
            <person name="McCorrison J."/>
            <person name="Monaghan E.L."/>
            <person name="Mun J.H."/>
            <person name="Najar F.Z."/>
            <person name="Nicholson C."/>
            <person name="Noirot C."/>
            <person name="O'Bleness M."/>
            <person name="Paule C.R."/>
            <person name="Poulain J."/>
            <person name="Prion F."/>
            <person name="Qin B."/>
            <person name="Qu C."/>
            <person name="Retzel E.F."/>
            <person name="Riddle C."/>
            <person name="Sallet E."/>
            <person name="Samain S."/>
            <person name="Samson N."/>
            <person name="Sanders I."/>
            <person name="Saurat O."/>
            <person name="Scarpelli C."/>
            <person name="Schiex T."/>
            <person name="Segurens B."/>
            <person name="Severin A.J."/>
            <person name="Sherrier D.J."/>
            <person name="Shi R."/>
            <person name="Sims S."/>
            <person name="Singer S.R."/>
            <person name="Sinharoy S."/>
            <person name="Sterck L."/>
            <person name="Viollet A."/>
            <person name="Wang B.B."/>
            <person name="Wang K."/>
            <person name="Wang M."/>
            <person name="Wang X."/>
            <person name="Warfsmann J."/>
            <person name="Weissenbach J."/>
            <person name="White D.D."/>
            <person name="White J.D."/>
            <person name="Wiley G.B."/>
            <person name="Wincker P."/>
            <person name="Xing Y."/>
            <person name="Yang L."/>
            <person name="Yao Z."/>
            <person name="Ying F."/>
            <person name="Zhai J."/>
            <person name="Zhou L."/>
            <person name="Zuber A."/>
            <person name="Denarie J."/>
            <person name="Dixon R.A."/>
            <person name="May G.D."/>
            <person name="Schwartz D.C."/>
            <person name="Rogers J."/>
            <person name="Quetier F."/>
            <person name="Town C.D."/>
            <person name="Roe B.A."/>
        </authorList>
    </citation>
    <scope>NUCLEOTIDE SEQUENCE [LARGE SCALE GENOMIC DNA]</scope>
    <source>
        <strain evidence="2">A17</strain>
        <strain evidence="3 4">cv. Jemalong A17</strain>
    </source>
</reference>
<dbReference type="AlphaFoldDB" id="A0A072UP98"/>
<dbReference type="EnsemblPlants" id="KEH31201">
    <property type="protein sequence ID" value="KEH31201"/>
    <property type="gene ID" value="MTR_4g093175"/>
</dbReference>
<organism evidence="2 4">
    <name type="scientific">Medicago truncatula</name>
    <name type="common">Barrel medic</name>
    <name type="synonym">Medicago tribuloides</name>
    <dbReference type="NCBI Taxonomy" id="3880"/>
    <lineage>
        <taxon>Eukaryota</taxon>
        <taxon>Viridiplantae</taxon>
        <taxon>Streptophyta</taxon>
        <taxon>Embryophyta</taxon>
        <taxon>Tracheophyta</taxon>
        <taxon>Spermatophyta</taxon>
        <taxon>Magnoliopsida</taxon>
        <taxon>eudicotyledons</taxon>
        <taxon>Gunneridae</taxon>
        <taxon>Pentapetalae</taxon>
        <taxon>rosids</taxon>
        <taxon>fabids</taxon>
        <taxon>Fabales</taxon>
        <taxon>Fabaceae</taxon>
        <taxon>Papilionoideae</taxon>
        <taxon>50 kb inversion clade</taxon>
        <taxon>NPAAA clade</taxon>
        <taxon>Hologalegina</taxon>
        <taxon>IRL clade</taxon>
        <taxon>Trifolieae</taxon>
        <taxon>Medicago</taxon>
    </lineage>
</organism>
<dbReference type="HOGENOM" id="CLU_2853084_0_0_1"/>
<name>A0A072UP98_MEDTR</name>
<accession>A0A072UP98</accession>
<evidence type="ECO:0000313" key="4">
    <source>
        <dbReference type="Proteomes" id="UP000002051"/>
    </source>
</evidence>
<reference evidence="3" key="3">
    <citation type="submission" date="2015-04" db="UniProtKB">
        <authorList>
            <consortium name="EnsemblPlants"/>
        </authorList>
    </citation>
    <scope>IDENTIFICATION</scope>
    <source>
        <strain evidence="3">cv. Jemalong A17</strain>
    </source>
</reference>
<feature type="transmembrane region" description="Helical" evidence="1">
    <location>
        <begin position="23"/>
        <end position="45"/>
    </location>
</feature>
<evidence type="ECO:0000313" key="2">
    <source>
        <dbReference type="EMBL" id="KEH31201.1"/>
    </source>
</evidence>
<sequence>MENRRVKKELVFSKSTLLATKKFIIIFVMNLGDCTITMAEILPFVNEFKVLKDYDLLGLPLPQLG</sequence>
<keyword evidence="1" id="KW-0472">Membrane</keyword>
<gene>
    <name evidence="2" type="ordered locus">MTR_4g093175</name>
</gene>
<keyword evidence="1 2" id="KW-0812">Transmembrane</keyword>
<protein>
    <submittedName>
        <fullName evidence="2">Transmembrane protein, putative</fullName>
    </submittedName>
</protein>
<evidence type="ECO:0000256" key="1">
    <source>
        <dbReference type="SAM" id="Phobius"/>
    </source>
</evidence>
<dbReference type="EMBL" id="CM001220">
    <property type="protein sequence ID" value="KEH31201.1"/>
    <property type="molecule type" value="Genomic_DNA"/>
</dbReference>
<keyword evidence="1" id="KW-1133">Transmembrane helix</keyword>
<dbReference type="Proteomes" id="UP000002051">
    <property type="component" value="Chromosome 4"/>
</dbReference>
<reference evidence="2 4" key="2">
    <citation type="journal article" date="2014" name="BMC Genomics">
        <title>An improved genome release (version Mt4.0) for the model legume Medicago truncatula.</title>
        <authorList>
            <person name="Tang H."/>
            <person name="Krishnakumar V."/>
            <person name="Bidwell S."/>
            <person name="Rosen B."/>
            <person name="Chan A."/>
            <person name="Zhou S."/>
            <person name="Gentzbittel L."/>
            <person name="Childs K.L."/>
            <person name="Yandell M."/>
            <person name="Gundlach H."/>
            <person name="Mayer K.F."/>
            <person name="Schwartz D.C."/>
            <person name="Town C.D."/>
        </authorList>
    </citation>
    <scope>GENOME REANNOTATION</scope>
    <source>
        <strain evidence="2">A17</strain>
        <strain evidence="3 4">cv. Jemalong A17</strain>
    </source>
</reference>
<keyword evidence="4" id="KW-1185">Reference proteome</keyword>
<evidence type="ECO:0000313" key="3">
    <source>
        <dbReference type="EnsemblPlants" id="KEH31201"/>
    </source>
</evidence>
<proteinExistence type="predicted"/>